<sequence length="144" mass="15918">MESSTPRLTGFDCRNSTVAPVVAVKRVRQITSAVADDGGASVPRNLLSTYIKLLPPIYDPRRRPNARSIQFFARRCCAKSFFIVLENERRERPICGPGAVDSARLFVCGVGDEMTRVAVSSKLVRRLQAAIADSEDIHRTKNPS</sequence>
<comment type="caution">
    <text evidence="1">The sequence shown here is derived from an EMBL/GenBank/DDBJ whole genome shotgun (WGS) entry which is preliminary data.</text>
</comment>
<reference evidence="1 2" key="1">
    <citation type="journal article" date="2019" name="Commun. Biol.">
        <title>The bagworm genome reveals a unique fibroin gene that provides high tensile strength.</title>
        <authorList>
            <person name="Kono N."/>
            <person name="Nakamura H."/>
            <person name="Ohtoshi R."/>
            <person name="Tomita M."/>
            <person name="Numata K."/>
            <person name="Arakawa K."/>
        </authorList>
    </citation>
    <scope>NUCLEOTIDE SEQUENCE [LARGE SCALE GENOMIC DNA]</scope>
</reference>
<accession>A0A4C1VBF2</accession>
<keyword evidence="2" id="KW-1185">Reference proteome</keyword>
<proteinExistence type="predicted"/>
<dbReference type="AlphaFoldDB" id="A0A4C1VBF2"/>
<name>A0A4C1VBF2_EUMVA</name>
<dbReference type="EMBL" id="BGZK01000301">
    <property type="protein sequence ID" value="GBP35284.1"/>
    <property type="molecule type" value="Genomic_DNA"/>
</dbReference>
<protein>
    <submittedName>
        <fullName evidence="1">Uncharacterized protein</fullName>
    </submittedName>
</protein>
<evidence type="ECO:0000313" key="1">
    <source>
        <dbReference type="EMBL" id="GBP35284.1"/>
    </source>
</evidence>
<evidence type="ECO:0000313" key="2">
    <source>
        <dbReference type="Proteomes" id="UP000299102"/>
    </source>
</evidence>
<dbReference type="Proteomes" id="UP000299102">
    <property type="component" value="Unassembled WGS sequence"/>
</dbReference>
<organism evidence="1 2">
    <name type="scientific">Eumeta variegata</name>
    <name type="common">Bagworm moth</name>
    <name type="synonym">Eumeta japonica</name>
    <dbReference type="NCBI Taxonomy" id="151549"/>
    <lineage>
        <taxon>Eukaryota</taxon>
        <taxon>Metazoa</taxon>
        <taxon>Ecdysozoa</taxon>
        <taxon>Arthropoda</taxon>
        <taxon>Hexapoda</taxon>
        <taxon>Insecta</taxon>
        <taxon>Pterygota</taxon>
        <taxon>Neoptera</taxon>
        <taxon>Endopterygota</taxon>
        <taxon>Lepidoptera</taxon>
        <taxon>Glossata</taxon>
        <taxon>Ditrysia</taxon>
        <taxon>Tineoidea</taxon>
        <taxon>Psychidae</taxon>
        <taxon>Oiketicinae</taxon>
        <taxon>Eumeta</taxon>
    </lineage>
</organism>
<gene>
    <name evidence="1" type="ORF">EVAR_19505_1</name>
</gene>